<dbReference type="InterPro" id="IPR015943">
    <property type="entry name" value="WD40/YVTN_repeat-like_dom_sf"/>
</dbReference>
<evidence type="ECO:0000313" key="3">
    <source>
        <dbReference type="EMBL" id="SDR08959.1"/>
    </source>
</evidence>
<proteinExistence type="inferred from homology"/>
<dbReference type="PANTHER" id="PTHR30344">
    <property type="entry name" value="6-PHOSPHOGLUCONOLACTONASE-RELATED"/>
    <property type="match status" value="1"/>
</dbReference>
<dbReference type="InterPro" id="IPR011048">
    <property type="entry name" value="Haem_d1_sf"/>
</dbReference>
<dbReference type="SUPFAM" id="SSF51004">
    <property type="entry name" value="C-terminal (heme d1) domain of cytochrome cd1-nitrite reductase"/>
    <property type="match status" value="1"/>
</dbReference>
<comment type="similarity">
    <text evidence="1">Belongs to the cycloisomerase 2 family.</text>
</comment>
<reference evidence="3 4" key="1">
    <citation type="submission" date="2016-10" db="EMBL/GenBank/DDBJ databases">
        <authorList>
            <person name="de Groot N.N."/>
        </authorList>
    </citation>
    <scope>NUCLEOTIDE SEQUENCE [LARGE SCALE GENOMIC DNA]</scope>
    <source>
        <strain evidence="3 4">DSM 43794</strain>
    </source>
</reference>
<gene>
    <name evidence="3" type="ORF">SAMN04489764_3408</name>
</gene>
<dbReference type="OrthoDB" id="9790815at2"/>
<dbReference type="Pfam" id="PF10282">
    <property type="entry name" value="Lactonase"/>
    <property type="match status" value="1"/>
</dbReference>
<feature type="region of interest" description="Disordered" evidence="2">
    <location>
        <begin position="134"/>
        <end position="158"/>
    </location>
</feature>
<dbReference type="InterPro" id="IPR050282">
    <property type="entry name" value="Cycloisomerase_2"/>
</dbReference>
<evidence type="ECO:0000313" key="4">
    <source>
        <dbReference type="Proteomes" id="UP000217103"/>
    </source>
</evidence>
<dbReference type="AlphaFoldDB" id="A0A1H1G7D2"/>
<dbReference type="GO" id="GO:0017057">
    <property type="term" value="F:6-phosphogluconolactonase activity"/>
    <property type="evidence" value="ECO:0007669"/>
    <property type="project" value="TreeGrafter"/>
</dbReference>
<dbReference type="STRING" id="35622.SAMN04489764_3408"/>
<protein>
    <submittedName>
        <fullName evidence="3">40-residue YVTN family beta-propeller repeat-containing protein</fullName>
    </submittedName>
</protein>
<evidence type="ECO:0000256" key="1">
    <source>
        <dbReference type="ARBA" id="ARBA00005564"/>
    </source>
</evidence>
<name>A0A1H1G7D2_9ACTN</name>
<sequence>MGIARLIYIGGYTEDSGGSGPGITAIRAGSGGARLPEAAVTRASGPSFLALHPRLPVLYAVGETGTGTVTAYARRPGGVLERLCERPSGGSFPCHLAVDPRGRWLVVANYGDGTLGAYRLDERGRIVDPVRLLPHSGDGPDPERQEGPHAHQAVFGPDGTLHVSDLGTDEIRRYLVDDEIVPHPEGHVRLAPGMGPRHLAHAGGEWYVAGELDGTVRRYDASWTELASVRASESAPNAPSHLEVSADGRLVYVANRGPDTVTVLSVPGLSRVAEVPCGGAWPRHFALAGDRMYVACQNSGTVTVHPLDDGVPKKATEEIRVATPACVLPVNEG</sequence>
<dbReference type="EMBL" id="FNKK01000002">
    <property type="protein sequence ID" value="SDR08959.1"/>
    <property type="molecule type" value="Genomic_DNA"/>
</dbReference>
<organism evidence="3 4">
    <name type="scientific">Thermostaphylospora chromogena</name>
    <dbReference type="NCBI Taxonomy" id="35622"/>
    <lineage>
        <taxon>Bacteria</taxon>
        <taxon>Bacillati</taxon>
        <taxon>Actinomycetota</taxon>
        <taxon>Actinomycetes</taxon>
        <taxon>Streptosporangiales</taxon>
        <taxon>Thermomonosporaceae</taxon>
        <taxon>Thermostaphylospora</taxon>
    </lineage>
</organism>
<dbReference type="PANTHER" id="PTHR30344:SF1">
    <property type="entry name" value="6-PHOSPHOGLUCONOLACTONASE"/>
    <property type="match status" value="1"/>
</dbReference>
<evidence type="ECO:0000256" key="2">
    <source>
        <dbReference type="SAM" id="MobiDB-lite"/>
    </source>
</evidence>
<dbReference type="Gene3D" id="2.130.10.10">
    <property type="entry name" value="YVTN repeat-like/Quinoprotein amine dehydrogenase"/>
    <property type="match status" value="1"/>
</dbReference>
<dbReference type="InterPro" id="IPR019405">
    <property type="entry name" value="Lactonase_7-beta_prop"/>
</dbReference>
<dbReference type="Proteomes" id="UP000217103">
    <property type="component" value="Unassembled WGS sequence"/>
</dbReference>
<accession>A0A1H1G7D2</accession>
<keyword evidence="4" id="KW-1185">Reference proteome</keyword>
<dbReference type="RefSeq" id="WP_093259987.1">
    <property type="nucleotide sequence ID" value="NZ_FNKK01000002.1"/>
</dbReference>